<name>A0A1A8NLS1_9TELE</name>
<protein>
    <submittedName>
        <fullName evidence="1">Uncharacterized protein</fullName>
    </submittedName>
</protein>
<proteinExistence type="predicted"/>
<evidence type="ECO:0000313" key="1">
    <source>
        <dbReference type="EMBL" id="SBR69844.1"/>
    </source>
</evidence>
<gene>
    <name evidence="1" type="primary">Nfu_g_1_014775</name>
</gene>
<feature type="non-terminal residue" evidence="1">
    <location>
        <position position="1"/>
    </location>
</feature>
<reference evidence="1" key="2">
    <citation type="submission" date="2016-06" db="EMBL/GenBank/DDBJ databases">
        <title>The genome of a short-lived fish provides insights into sex chromosome evolution and the genetic control of aging.</title>
        <authorList>
            <person name="Reichwald K."/>
            <person name="Felder M."/>
            <person name="Petzold A."/>
            <person name="Koch P."/>
            <person name="Groth M."/>
            <person name="Platzer M."/>
        </authorList>
    </citation>
    <scope>NUCLEOTIDE SEQUENCE</scope>
    <source>
        <tissue evidence="1">Brain</tissue>
    </source>
</reference>
<feature type="non-terminal residue" evidence="1">
    <location>
        <position position="67"/>
    </location>
</feature>
<dbReference type="EMBL" id="HAEI01000024">
    <property type="protein sequence ID" value="SBR69844.1"/>
    <property type="molecule type" value="Transcribed_RNA"/>
</dbReference>
<accession>A0A1A8NLS1</accession>
<sequence length="67" mass="7842">HNTGTQSLQWEDRLWRVARRHFLKVRGSELSHRPAVLAPQTDFHQQALALGFRASLLRRGRKTKLLQ</sequence>
<dbReference type="AlphaFoldDB" id="A0A1A8NLS1"/>
<reference evidence="1" key="1">
    <citation type="submission" date="2016-05" db="EMBL/GenBank/DDBJ databases">
        <authorList>
            <person name="Lavstsen T."/>
            <person name="Jespersen J.S."/>
        </authorList>
    </citation>
    <scope>NUCLEOTIDE SEQUENCE</scope>
    <source>
        <tissue evidence="1">Brain</tissue>
    </source>
</reference>
<organism evidence="1">
    <name type="scientific">Nothobranchius rachovii</name>
    <name type="common">bluefin notho</name>
    <dbReference type="NCBI Taxonomy" id="451742"/>
    <lineage>
        <taxon>Eukaryota</taxon>
        <taxon>Metazoa</taxon>
        <taxon>Chordata</taxon>
        <taxon>Craniata</taxon>
        <taxon>Vertebrata</taxon>
        <taxon>Euteleostomi</taxon>
        <taxon>Actinopterygii</taxon>
        <taxon>Neopterygii</taxon>
        <taxon>Teleostei</taxon>
        <taxon>Neoteleostei</taxon>
        <taxon>Acanthomorphata</taxon>
        <taxon>Ovalentaria</taxon>
        <taxon>Atherinomorphae</taxon>
        <taxon>Cyprinodontiformes</taxon>
        <taxon>Nothobranchiidae</taxon>
        <taxon>Nothobranchius</taxon>
    </lineage>
</organism>